<gene>
    <name evidence="5" type="ORF">EK386_04255</name>
</gene>
<keyword evidence="2 4" id="KW-0489">Methyltransferase</keyword>
<dbReference type="SUPFAM" id="SSF53335">
    <property type="entry name" value="S-adenosyl-L-methionine-dependent methyltransferases"/>
    <property type="match status" value="1"/>
</dbReference>
<reference evidence="5 6" key="1">
    <citation type="submission" date="2018-12" db="EMBL/GenBank/DDBJ databases">
        <title>Lysinibacillus antri sp. nov., isolated from a cave soil.</title>
        <authorList>
            <person name="Narsing Rao M.P."/>
            <person name="Zhang H."/>
            <person name="Dong Z.-Y."/>
            <person name="Niu X.-K."/>
            <person name="Zhang K."/>
            <person name="Fang B.-Z."/>
            <person name="Kang Y.-Q."/>
            <person name="Xiao M."/>
            <person name="Li W.-J."/>
        </authorList>
    </citation>
    <scope>NUCLEOTIDE SEQUENCE [LARGE SCALE GENOMIC DNA]</scope>
    <source>
        <strain evidence="5 6">SYSU K30002</strain>
    </source>
</reference>
<organism evidence="5 6">
    <name type="scientific">Lysinibacillus antri</name>
    <dbReference type="NCBI Taxonomy" id="2498145"/>
    <lineage>
        <taxon>Bacteria</taxon>
        <taxon>Bacillati</taxon>
        <taxon>Bacillota</taxon>
        <taxon>Bacilli</taxon>
        <taxon>Bacillales</taxon>
        <taxon>Bacillaceae</taxon>
        <taxon>Lysinibacillus</taxon>
    </lineage>
</organism>
<evidence type="ECO:0000313" key="5">
    <source>
        <dbReference type="EMBL" id="RUL55545.1"/>
    </source>
</evidence>
<comment type="caution">
    <text evidence="5">The sequence shown here is derived from an EMBL/GenBank/DDBJ whole genome shotgun (WGS) entry which is preliminary data.</text>
</comment>
<keyword evidence="3 5" id="KW-0808">Transferase</keyword>
<dbReference type="AlphaFoldDB" id="A0A432LG69"/>
<evidence type="ECO:0000256" key="2">
    <source>
        <dbReference type="ARBA" id="ARBA00022603"/>
    </source>
</evidence>
<protein>
    <recommendedName>
        <fullName evidence="4">S-adenosyl-L-methionine-dependent methyltransferase</fullName>
        <ecNumber evidence="4">2.1.1.-</ecNumber>
    </recommendedName>
</protein>
<dbReference type="EC" id="2.1.1.-" evidence="4"/>
<dbReference type="EMBL" id="RYYR01000004">
    <property type="protein sequence ID" value="RUL55545.1"/>
    <property type="molecule type" value="Genomic_DNA"/>
</dbReference>
<dbReference type="PANTHER" id="PTHR43619:SF2">
    <property type="entry name" value="S-ADENOSYL-L-METHIONINE-DEPENDENT METHYLTRANSFERASES SUPERFAMILY PROTEIN"/>
    <property type="match status" value="1"/>
</dbReference>
<evidence type="ECO:0000313" key="6">
    <source>
        <dbReference type="Proteomes" id="UP000287910"/>
    </source>
</evidence>
<keyword evidence="6" id="KW-1185">Reference proteome</keyword>
<name>A0A432LG69_9BACI</name>
<dbReference type="NCBIfam" id="TIGR00027">
    <property type="entry name" value="mthyl_TIGR00027"/>
    <property type="match status" value="1"/>
</dbReference>
<comment type="similarity">
    <text evidence="1 4">Belongs to the UPF0677 family.</text>
</comment>
<evidence type="ECO:0000256" key="4">
    <source>
        <dbReference type="RuleBase" id="RU362030"/>
    </source>
</evidence>
<evidence type="ECO:0000256" key="1">
    <source>
        <dbReference type="ARBA" id="ARBA00008138"/>
    </source>
</evidence>
<dbReference type="InterPro" id="IPR029063">
    <property type="entry name" value="SAM-dependent_MTases_sf"/>
</dbReference>
<dbReference type="PANTHER" id="PTHR43619">
    <property type="entry name" value="S-ADENOSYL-L-METHIONINE-DEPENDENT METHYLTRANSFERASE YKTD-RELATED"/>
    <property type="match status" value="1"/>
</dbReference>
<dbReference type="Pfam" id="PF04072">
    <property type="entry name" value="LCM"/>
    <property type="match status" value="1"/>
</dbReference>
<proteinExistence type="inferred from homology"/>
<dbReference type="RefSeq" id="WP_126657785.1">
    <property type="nucleotide sequence ID" value="NZ_RYYR01000004.1"/>
</dbReference>
<sequence>MKTNEASVTSLMTAFGRAYHTLYDTPKIFEDTIVKDLITDDEFSDISRNLINGVSFINKEIAAKFQHQPEEILKWFTQIQLAPTTLSRSAFCESVLLNELALGVEQYVILGAGFDTFGFRHPEVNETLEIYEIDHPATQQFKKDRLAQANYQIPNNLYFISMDFTKGFDIQKLIDQGFSLNKKTFFSLLGVSYYLTKEEIATLLSELFSFVPYGSSIVMDYGDATLFEETGVYNRVQNMIQMAAFNGEPMKSCFTYKGLEKMLEDSGLLLYEHLTPATINERFFQNRSDYLSAFETIHFIHAVKKE</sequence>
<dbReference type="InterPro" id="IPR007213">
    <property type="entry name" value="Ppm1/Ppm2/Tcmp"/>
</dbReference>
<dbReference type="GO" id="GO:0032259">
    <property type="term" value="P:methylation"/>
    <property type="evidence" value="ECO:0007669"/>
    <property type="project" value="UniProtKB-KW"/>
</dbReference>
<dbReference type="InterPro" id="IPR011610">
    <property type="entry name" value="SAM_mthyl_Trfase_ML2640-like"/>
</dbReference>
<dbReference type="GO" id="GO:0008168">
    <property type="term" value="F:methyltransferase activity"/>
    <property type="evidence" value="ECO:0007669"/>
    <property type="project" value="UniProtKB-UniRule"/>
</dbReference>
<comment type="function">
    <text evidence="4">Exhibits S-adenosyl-L-methionine-dependent methyltransferase activity.</text>
</comment>
<accession>A0A432LG69</accession>
<dbReference type="Gene3D" id="3.40.50.150">
    <property type="entry name" value="Vaccinia Virus protein VP39"/>
    <property type="match status" value="1"/>
</dbReference>
<evidence type="ECO:0000256" key="3">
    <source>
        <dbReference type="ARBA" id="ARBA00022679"/>
    </source>
</evidence>
<keyword evidence="4" id="KW-0949">S-adenosyl-L-methionine</keyword>
<dbReference type="Proteomes" id="UP000287910">
    <property type="component" value="Unassembled WGS sequence"/>
</dbReference>